<organism evidence="3 4">
    <name type="scientific">Chryseosolibacter histidini</name>
    <dbReference type="NCBI Taxonomy" id="2782349"/>
    <lineage>
        <taxon>Bacteria</taxon>
        <taxon>Pseudomonadati</taxon>
        <taxon>Bacteroidota</taxon>
        <taxon>Cytophagia</taxon>
        <taxon>Cytophagales</taxon>
        <taxon>Chryseotaleaceae</taxon>
        <taxon>Chryseosolibacter</taxon>
    </lineage>
</organism>
<dbReference type="GO" id="GO:0008234">
    <property type="term" value="F:cysteine-type peptidase activity"/>
    <property type="evidence" value="ECO:0007669"/>
    <property type="project" value="InterPro"/>
</dbReference>
<dbReference type="Pfam" id="PF00112">
    <property type="entry name" value="Peptidase_C1"/>
    <property type="match status" value="1"/>
</dbReference>
<feature type="region of interest" description="Disordered" evidence="1">
    <location>
        <begin position="33"/>
        <end position="53"/>
    </location>
</feature>
<proteinExistence type="predicted"/>
<dbReference type="SMART" id="SM00645">
    <property type="entry name" value="Pept_C1"/>
    <property type="match status" value="1"/>
</dbReference>
<keyword evidence="4" id="KW-1185">Reference proteome</keyword>
<feature type="compositionally biased region" description="Pro residues" evidence="1">
    <location>
        <begin position="37"/>
        <end position="49"/>
    </location>
</feature>
<reference evidence="3 4" key="1">
    <citation type="submission" date="2021-05" db="EMBL/GenBank/DDBJ databases">
        <title>A Polyphasic approach of four new species of the genus Ohtaekwangia: Ohtaekwangia histidinii sp. nov., Ohtaekwangia cretensis sp. nov., Ohtaekwangia indiensis sp. nov., Ohtaekwangia reichenbachii sp. nov. from diverse environment.</title>
        <authorList>
            <person name="Octaviana S."/>
        </authorList>
    </citation>
    <scope>NUCLEOTIDE SEQUENCE [LARGE SCALE GENOMIC DNA]</scope>
    <source>
        <strain evidence="3 4">PWU4</strain>
    </source>
</reference>
<name>A0AAP2DME0_9BACT</name>
<dbReference type="InterPro" id="IPR025660">
    <property type="entry name" value="Pept_his_AS"/>
</dbReference>
<dbReference type="Proteomes" id="UP001319200">
    <property type="component" value="Unassembled WGS sequence"/>
</dbReference>
<dbReference type="AlphaFoldDB" id="A0AAP2DME0"/>
<dbReference type="InterPro" id="IPR000668">
    <property type="entry name" value="Peptidase_C1A_C"/>
</dbReference>
<dbReference type="RefSeq" id="WP_254162043.1">
    <property type="nucleotide sequence ID" value="NZ_JAHESF010000005.1"/>
</dbReference>
<evidence type="ECO:0000259" key="2">
    <source>
        <dbReference type="SMART" id="SM00645"/>
    </source>
</evidence>
<dbReference type="Gene3D" id="3.90.70.10">
    <property type="entry name" value="Cysteine proteinases"/>
    <property type="match status" value="1"/>
</dbReference>
<sequence>MSKIKSNNKNMKTLDQVLELQEIMARLAVRDHLPTEPSTPFPRFAPEPSPEQKGMGWLRELPDCRDFSIHTNIEEVSANRRSRGVKRSIRDMANQMGILKDPQLPSSVNLAAWFPPVEDQGALGSCTANAGVGILEYFERKAFGTHLDASRLFLYKATRNLLNWTGDTGAYLRTTMEALTVFGVCPERYWPYRINNFDTEPLAFCYSFAQNYQSISYFRHDAQGVTPEALLQSIKTWLAAGVPAMFGFTCYSSIDQSNADGKIPYPVQGETIVGGHAVVAAGYDDTVTIVNRNNGYTTTGALLIRNSWGTGWGNKGYGWIPYEYVLRQLAVDWWSLLKAEWIDTGEFEI</sequence>
<evidence type="ECO:0000256" key="1">
    <source>
        <dbReference type="SAM" id="MobiDB-lite"/>
    </source>
</evidence>
<dbReference type="EMBL" id="JAHESF010000005">
    <property type="protein sequence ID" value="MBT1696689.1"/>
    <property type="molecule type" value="Genomic_DNA"/>
</dbReference>
<dbReference type="SUPFAM" id="SSF54001">
    <property type="entry name" value="Cysteine proteinases"/>
    <property type="match status" value="1"/>
</dbReference>
<comment type="caution">
    <text evidence="3">The sequence shown here is derived from an EMBL/GenBank/DDBJ whole genome shotgun (WGS) entry which is preliminary data.</text>
</comment>
<feature type="domain" description="Peptidase C1A papain C-terminal" evidence="2">
    <location>
        <begin position="104"/>
        <end position="326"/>
    </location>
</feature>
<evidence type="ECO:0000313" key="3">
    <source>
        <dbReference type="EMBL" id="MBT1696689.1"/>
    </source>
</evidence>
<dbReference type="GO" id="GO:0006508">
    <property type="term" value="P:proteolysis"/>
    <property type="evidence" value="ECO:0007669"/>
    <property type="project" value="InterPro"/>
</dbReference>
<gene>
    <name evidence="3" type="ORF">KK083_07380</name>
</gene>
<dbReference type="CDD" id="cd02619">
    <property type="entry name" value="Peptidase_C1"/>
    <property type="match status" value="1"/>
</dbReference>
<dbReference type="PROSITE" id="PS00639">
    <property type="entry name" value="THIOL_PROTEASE_HIS"/>
    <property type="match status" value="1"/>
</dbReference>
<accession>A0AAP2DME0</accession>
<evidence type="ECO:0000313" key="4">
    <source>
        <dbReference type="Proteomes" id="UP001319200"/>
    </source>
</evidence>
<dbReference type="InterPro" id="IPR038765">
    <property type="entry name" value="Papain-like_cys_pep_sf"/>
</dbReference>
<protein>
    <recommendedName>
        <fullName evidence="2">Peptidase C1A papain C-terminal domain-containing protein</fullName>
    </recommendedName>
</protein>